<feature type="transmembrane region" description="Helical" evidence="6">
    <location>
        <begin position="6"/>
        <end position="31"/>
    </location>
</feature>
<keyword evidence="4 6" id="KW-1133">Transmembrane helix</keyword>
<accession>A0A369THW4</accession>
<evidence type="ECO:0000313" key="8">
    <source>
        <dbReference type="Proteomes" id="UP000253941"/>
    </source>
</evidence>
<sequence length="207" mass="21609">MPLDLWLAFVVASTALLMMPGPTVMVVVGYALSHGRRSAWPSVSGLVLGDLAAMTVSLAGLGAVLATSALAFTVLKWVGAVYLIYLGIKSWRSAGTTDTEVMEPALDGSRRIFLRAFLVTAMNPKSIAFFIAFLPQFVSHGAPALPQFVALGVTFLTLALVNGVAYAWLASGLRRAVLSGRGLRNVRRVGGGCLIGAGIATAAMSRG</sequence>
<evidence type="ECO:0000256" key="1">
    <source>
        <dbReference type="ARBA" id="ARBA00004651"/>
    </source>
</evidence>
<evidence type="ECO:0000256" key="3">
    <source>
        <dbReference type="ARBA" id="ARBA00022692"/>
    </source>
</evidence>
<organism evidence="7 8">
    <name type="scientific">Ferruginivarius sediminum</name>
    <dbReference type="NCBI Taxonomy" id="2661937"/>
    <lineage>
        <taxon>Bacteria</taxon>
        <taxon>Pseudomonadati</taxon>
        <taxon>Pseudomonadota</taxon>
        <taxon>Alphaproteobacteria</taxon>
        <taxon>Rhodospirillales</taxon>
        <taxon>Rhodospirillaceae</taxon>
        <taxon>Ferruginivarius</taxon>
    </lineage>
</organism>
<evidence type="ECO:0000256" key="6">
    <source>
        <dbReference type="SAM" id="Phobius"/>
    </source>
</evidence>
<proteinExistence type="predicted"/>
<keyword evidence="5 6" id="KW-0472">Membrane</keyword>
<dbReference type="PANTHER" id="PTHR30086">
    <property type="entry name" value="ARGININE EXPORTER PROTEIN ARGO"/>
    <property type="match status" value="1"/>
</dbReference>
<feature type="transmembrane region" description="Helical" evidence="6">
    <location>
        <begin position="69"/>
        <end position="88"/>
    </location>
</feature>
<evidence type="ECO:0000256" key="5">
    <source>
        <dbReference type="ARBA" id="ARBA00023136"/>
    </source>
</evidence>
<dbReference type="AlphaFoldDB" id="A0A369THW4"/>
<keyword evidence="3 6" id="KW-0812">Transmembrane</keyword>
<evidence type="ECO:0000313" key="7">
    <source>
        <dbReference type="EMBL" id="RDD62486.1"/>
    </source>
</evidence>
<dbReference type="RefSeq" id="WP_114581582.1">
    <property type="nucleotide sequence ID" value="NZ_QPMH01000005.1"/>
</dbReference>
<comment type="subcellular location">
    <subcellularLocation>
        <location evidence="1">Cell membrane</location>
        <topology evidence="1">Multi-pass membrane protein</topology>
    </subcellularLocation>
</comment>
<evidence type="ECO:0000256" key="2">
    <source>
        <dbReference type="ARBA" id="ARBA00022475"/>
    </source>
</evidence>
<comment type="caution">
    <text evidence="7">The sequence shown here is derived from an EMBL/GenBank/DDBJ whole genome shotgun (WGS) entry which is preliminary data.</text>
</comment>
<evidence type="ECO:0000256" key="4">
    <source>
        <dbReference type="ARBA" id="ARBA00022989"/>
    </source>
</evidence>
<dbReference type="PIRSF" id="PIRSF006324">
    <property type="entry name" value="LeuE"/>
    <property type="match status" value="1"/>
</dbReference>
<keyword evidence="8" id="KW-1185">Reference proteome</keyword>
<dbReference type="InterPro" id="IPR001123">
    <property type="entry name" value="LeuE-type"/>
</dbReference>
<feature type="transmembrane region" description="Helical" evidence="6">
    <location>
        <begin position="145"/>
        <end position="169"/>
    </location>
</feature>
<dbReference type="EMBL" id="QPMH01000005">
    <property type="protein sequence ID" value="RDD62486.1"/>
    <property type="molecule type" value="Genomic_DNA"/>
</dbReference>
<dbReference type="GO" id="GO:0005886">
    <property type="term" value="C:plasma membrane"/>
    <property type="evidence" value="ECO:0007669"/>
    <property type="project" value="UniProtKB-SubCell"/>
</dbReference>
<dbReference type="GO" id="GO:0015171">
    <property type="term" value="F:amino acid transmembrane transporter activity"/>
    <property type="evidence" value="ECO:0007669"/>
    <property type="project" value="TreeGrafter"/>
</dbReference>
<dbReference type="Proteomes" id="UP000253941">
    <property type="component" value="Unassembled WGS sequence"/>
</dbReference>
<name>A0A369THW4_9PROT</name>
<reference evidence="7 8" key="1">
    <citation type="submission" date="2018-07" db="EMBL/GenBank/DDBJ databases">
        <title>Venubactetium sediminum gen. nov., sp. nov., isolated from a marine solar saltern.</title>
        <authorList>
            <person name="Wang S."/>
        </authorList>
    </citation>
    <scope>NUCLEOTIDE SEQUENCE [LARGE SCALE GENOMIC DNA]</scope>
    <source>
        <strain evidence="7 8">WD2A32</strain>
    </source>
</reference>
<dbReference type="PANTHER" id="PTHR30086:SF20">
    <property type="entry name" value="ARGININE EXPORTER PROTEIN ARGO-RELATED"/>
    <property type="match status" value="1"/>
</dbReference>
<dbReference type="Pfam" id="PF01810">
    <property type="entry name" value="LysE"/>
    <property type="match status" value="1"/>
</dbReference>
<keyword evidence="2" id="KW-1003">Cell membrane</keyword>
<gene>
    <name evidence="7" type="ORF">DRB17_07515</name>
</gene>
<protein>
    <submittedName>
        <fullName evidence="7">LysE family translocator</fullName>
    </submittedName>
</protein>
<feature type="transmembrane region" description="Helical" evidence="6">
    <location>
        <begin position="43"/>
        <end position="63"/>
    </location>
</feature>
<feature type="transmembrane region" description="Helical" evidence="6">
    <location>
        <begin position="112"/>
        <end position="133"/>
    </location>
</feature>